<dbReference type="EMBL" id="FNNI01000004">
    <property type="protein sequence ID" value="SDX23766.1"/>
    <property type="molecule type" value="Genomic_DNA"/>
</dbReference>
<reference evidence="2 3" key="1">
    <citation type="submission" date="2016-10" db="EMBL/GenBank/DDBJ databases">
        <authorList>
            <person name="de Groot N.N."/>
        </authorList>
    </citation>
    <scope>NUCLEOTIDE SEQUENCE [LARGE SCALE GENOMIC DNA]</scope>
    <source>
        <strain evidence="2 3">DSM 19219</strain>
    </source>
</reference>
<evidence type="ECO:0000313" key="2">
    <source>
        <dbReference type="EMBL" id="SDX23766.1"/>
    </source>
</evidence>
<dbReference type="AlphaFoldDB" id="A0A1H3A2C6"/>
<keyword evidence="3" id="KW-1185">Reference proteome</keyword>
<accession>A0A1H3A2C6</accession>
<evidence type="ECO:0000256" key="1">
    <source>
        <dbReference type="SAM" id="MobiDB-lite"/>
    </source>
</evidence>
<name>A0A1H3A2C6_9GAMM</name>
<feature type="region of interest" description="Disordered" evidence="1">
    <location>
        <begin position="77"/>
        <end position="110"/>
    </location>
</feature>
<evidence type="ECO:0000313" key="3">
    <source>
        <dbReference type="Proteomes" id="UP000198500"/>
    </source>
</evidence>
<proteinExistence type="predicted"/>
<organism evidence="2 3">
    <name type="scientific">Aidingimonas halophila</name>
    <dbReference type="NCBI Taxonomy" id="574349"/>
    <lineage>
        <taxon>Bacteria</taxon>
        <taxon>Pseudomonadati</taxon>
        <taxon>Pseudomonadota</taxon>
        <taxon>Gammaproteobacteria</taxon>
        <taxon>Oceanospirillales</taxon>
        <taxon>Halomonadaceae</taxon>
        <taxon>Aidingimonas</taxon>
    </lineage>
</organism>
<gene>
    <name evidence="2" type="ORF">SAMN05443545_104336</name>
</gene>
<dbReference type="Proteomes" id="UP000198500">
    <property type="component" value="Unassembled WGS sequence"/>
</dbReference>
<protein>
    <submittedName>
        <fullName evidence="2">Uncharacterized protein</fullName>
    </submittedName>
</protein>
<sequence>MPHALVILKVYGVFFTNCRVPNDHRDTGRSTFMAFDQGPYTVEDLAADAVSILDARESHDGNACITPAGARVMEGERSRLGDSRFRGPTQPTTPWQAHRRPAAEWPLGRN</sequence>